<dbReference type="Pfam" id="PF14424">
    <property type="entry name" value="Toxin-deaminase"/>
    <property type="match status" value="1"/>
</dbReference>
<feature type="compositionally biased region" description="Polar residues" evidence="2">
    <location>
        <begin position="3215"/>
        <end position="3233"/>
    </location>
</feature>
<evidence type="ECO:0000259" key="3">
    <source>
        <dbReference type="SMART" id="SM00912"/>
    </source>
</evidence>
<feature type="compositionally biased region" description="Polar residues" evidence="2">
    <location>
        <begin position="3041"/>
        <end position="3053"/>
    </location>
</feature>
<dbReference type="EMBL" id="JADOBI010000002">
    <property type="protein sequence ID" value="MBF7978760.1"/>
    <property type="molecule type" value="Genomic_DNA"/>
</dbReference>
<protein>
    <submittedName>
        <fullName evidence="4">Hemagglutinin repeat-containing protein</fullName>
    </submittedName>
</protein>
<gene>
    <name evidence="4" type="ORF">IV433_04970</name>
</gene>
<dbReference type="RefSeq" id="WP_195813275.1">
    <property type="nucleotide sequence ID" value="NZ_JADOBI010000002.1"/>
</dbReference>
<dbReference type="InterPro" id="IPR011050">
    <property type="entry name" value="Pectin_lyase_fold/virulence"/>
</dbReference>
<dbReference type="NCBIfam" id="TIGR01901">
    <property type="entry name" value="adhes_NPXG"/>
    <property type="match status" value="1"/>
</dbReference>
<dbReference type="Gene3D" id="2.160.20.10">
    <property type="entry name" value="Single-stranded right-handed beta-helix, Pectin lyase-like"/>
    <property type="match status" value="1"/>
</dbReference>
<proteinExistence type="predicted"/>
<sequence>MKAVKEQPVALWRKALAYGLMGWLVWQPVVPAFAAGVTVAEGNTRTDQAGNGVPVVNIATPNQAGISHNKYTEFNVGQQGLILNNATGKLTQTQLGGLIQNNPNLAAGQEAKGIINEVVSSNPSQLNGYMEVAGKAANVMVANPYGITCNGCGFLNTPNASLTTGKPVLGADGSLQSLDVTQGAITVEGQGLDARQSDSFSLISRAAQINAGLYAKDLNVTLGANRVDAQGNAAPLSGAGVPSVAIDTGALGGMYANRIHLVSSDKGVGVNLGNLNASTGDMQIDTSGKLTLNNATATGKLTANAQEIALNGAQQSGGDMALNSKGQMAVQGSQVTSGGNMTLAAGQLTSGSAAKVSAAGNVSAAAGNAGQWQGSLMAGKDLSLSAGDLTNNGLIAASDNANLTTQHLINSGTLQAQTQSVQATTLDNSGVIQAKGVQQIHASSLSTTGGSTISSAGNLSLDADSATIAGLVSSDNQLTGRFGQLATLAGSQIQSGTDADVQASGVTTLGGNLRAGRDLLLSSSSLNSVSGAQVYAVGNVQATAGNNGVWGGSLTAGGNLGMNAADMTNNGTLAAGADTAITTQKLTNRGLIQAQGKQTLIATALTNNGKLQSGGTQQIDASTLNNQGMIGSLQGLNFQIAGPMTVGKTGSLLAGDQLNIDSGQLTADGILTGTHGLTLTTGALKTGSAAVITSQGDIGLTSHSVENAGLINAGGNTTLTTQDLSNTGTLQAQGDQTLQSVSLDNNGTIQTKGTHYITADLLSNNGAIGAGKTLQLQAKQILSQGADGTIDATGALAINAAQAQMAGHVTGHEDSQLDFGSLTTAANSTISGQGSLSLNAGSAQLGGVISGDNQLTGHFGQLITAAGSQIQSGSDADIQASDYAMLDGNIRAGQNLQLGSGSLNSASGAQVYATGNVQISAGDNGIWNGGLTAGGDLALNAAGLTNNGTLAASGNTNFATQKLNNNGLMQALGSQTLNATDLSNTGKIQSGGTQNITANSLDSQGLIGSQKALALQVADQLTVGEQGSLFAGDQLTLGGGQMTVNGALTGKSGLSVGADSLSAGQNALITSLGDIQLAAGQQSLNGQISTAGNVDLNATDLSVGASGSIHSDKDVSLTAGHASTIAGALDGNTLEASGGALQVTGSGSLVSVSDMQLSAQQQQLDGVTSAGNNLSITADQLNAAQGGKTSAQNDIISNIAHGGQWSGSLIAGRDLNFTSGDFSNAGTLAANRNGQFSFGTLTNNGLLQSLGTQQLNGDTFNNNGTAQSGGDQTFTLNQLNNQGLTGTNGDLTLNVRDGVVNGDSGTLLADGKLTLKAAQADLGGTLTGTQGADLTADTLTSHAGSVQTSQGNVNLSAGTASLNGFLSADGSMALNTQHLTTGNGSQTQGKNALGISASEGAELGGKLVTPGALTIRAGTLSNTATLGADHVDVSATTLTNSGAITADDSLHLNAGTLHQQGSLSAQNLMNLEGNTLDNQGSISAGDLGIHAKTSLTNQSNGVISAGNGLTVDAPTFINNGTLAAKTVGVNASGISNTGLVQGNGGTTLTASTLNNGAQGQVISGGTLTVNAAGTQNQGRLQGSQLNLTGNTLNNGGTALGTNGLKAQMQGDLTNTGSLLSSGDATVNAATLENNGQLLSDKNATVTASHITNQGQIQGDTLAVTAGSADNSGNLIGLKSLTAQLQQDLTNATSGKMLTQGALTVTAGHVTNNGSWQAGSADLHASQLDLNGAIQTATKASLILTGALNTQAQGKIVSTGLAVLQAASLNNQGNWSADNLSLTGGSLTSNGGISGVSALATTLSGQLQIQQGGTLLSGGTSTLNAGNITNSGNIQAGNLALTTGSISNGGQLQGQQSLQGTVQNGITNLSGGTLRSQGTLDLGAQSLLNQGQLQGDGASHLTLSDNLNNQGTLLTGGRLTVSAPTLTNTGLLQAQGLTMTGGTLNNSGTLTGQGDSTVNVSQVTNQGQLQGDRLQLTGNALHNTGTVLGSQTLGLNVQNADNQAGGKLYSAGNLTLVTPSLNQSGSLLALGDMTLQLGSGFTQTGTLAAGQNLNLSTQGDLSVLGTLQGNGIQLSSAGNFVNNGQLRGGSGTVGVDANNITLNGSGSVQSGGDIRLASRGVLNNSGFVGGAGNVVMSAAGQLANSALLYAGNNMQLLADSIHNNYGDILAGNSLWMQRDAAGNANSEVVNTSGDIETTNGDITINTGHLLNQRDGLSVSTSSQTPVDGPKWLGQSSVTLKLGDLDVSDLGYYTKSVRTGGSMGQGNGSVDDHYYLAPKATAVEKRYLVASTTVTASSNGGAGRIASNGNLNVSANKLDNISSNVLAGGNISLSGSSLNNQSYENGVQNEYLTYKYTGNTATQSFSKNHGLDYFDPDCGNCYYVDADTNTEVTYNLANGPTYETLSTGEGLRSVIQAGGAVNASFSNNISNTTMTANTGGLSHAISAPGISGTSGLQQVGGVQSQQLAAGKNLTVGSVQWTDSVSNALQQIGNRGAALADYPLPTGNNGLFVASQDPSSPYLITTNPQLGSIGKTDPSLFNGLNDYLSRPTSPVSVVNQQSVQSSGGLSFVSAGSPGSLPALSSSSTLGFAQTSATGATFVTAAGSVPAQGTVVTRVVQPGTPSSPRIETAPVYTDESKFIGSAYFMNRLNLTPDYDYKFLGDAAFDTRYVSNAVLSQTGNRYVGGTGSDLAQMQYLIDNAAEQQAGLGLQLGVSLSPEQVAALTKSIVWWEKTTVNGQTVLAPKLYLSANDTNAVTGSVISGNTVNLDAGHIVNAGSTLQAQTQLAAKSNSSLDNLNAGLITSNGSLQLSALGDINNIGSSIAGQTVALASVSGDINNVTQAQQWNAAPTASKSKTSQLTFSDTQTGDVAGISATGGLALTAGNSINNTGAKLSAGSELQLVALNDINITGNALSTSKSTAKTSAQTTGSQASEVSAGGNLQASAGNNLTVAGSAVTAKGDATLAAVNDINLDAMDKSSHQTSGKNRTDDNNATRTVVSSGGDLTLSAGRDLNSQAAQLTADLNASLSAGRDVNLNAQQTSTYSETHGNKSVSIRENVGQEGTAVSSGGSTTISAGRDITTQAAQVQATGDLALNAGRDVNITTAQESEYSYDEKTKTKKHLFSSTTTHTVKEDYSTTEKASQLSGDKVSIVAGQDLTVKGSSVVGDGDVTLKAGKDLNIAAATEEQSSYRLSESKTSGMFSGGGFGVTFGSKSSRQQINQDGTTQSQSSSAVGSTGGNVNMIAGEKAHIGGSDVIAKNDVNIVGGSVTIDPGNDMLTRKQIYEQKQSGVTLSLSSPVTDALLTIGKDISQSGDSGDNRLKALYGMAAVQDGWAAAQDDKVASQLTALKNGDVSASVTLQVNIGASKSKNTSEQVSNQVSGSTVSGGRNVAIVATGANGQAGDVSITGSGVTGNKVTLAAQNDLLLQAASNNSKQTGSNSASGWSAGAHISFGQETGIGVQASGYMAKGSEKGNTTDYVNTRINGQEAVTLSSGNDTTVSGAQVMGDKITADVGRNLTISSLQDIDDYSSKQQSVSGGFSFTFGTMNGSASLSMSKSKTQSEYASVGDQSGLFAGNQGYDIYVGDHTQLNGAVIASTADAVSNSLNTGTLGWEDIQNKADYKASSVGLTASAATNKITNSDGSTKQIYGITPPVALPAITSGSSSGTTQSAVATGTITVRDSIHQTQDVSTLNRNTDDANNHIDKIFDPQTFARQQELEAVFGRVANQAAGDLGNAMGWAEGSPEKMAIHAAIGAMQSSLGSGSALAGGLTGLSSEAVATGVDNYLKNHTTLTTSERGAITQWAALISGTAIGGVVGGTNGASDGANVSYSSVTYNYLTHDEVARRNLIQTQLSSTTLSADERADLEQQLSDINELDISRDLAILDACSQGNKNSSACSSLLQPAWDAMTGWNSGPNWMGTYNSIFPNDAQNMANILQGLDPASVMRDSAITASMNTYNAAHPTNQKNWGQVANSYDIAMALQSVGSVVGGLIGSGGVNEGLKSNVSGSSYADIINKNIADSQAARASSNFSKYLAAEQQVLETLSSRNVPDMSLQDIQASLTAQIADLRATLPGNAKNGGNMGVAEINIPGMPNIMAASSRINEPTPEQQTLGFVGLIPETFESSTVPTSGKNPYPLLRNVDSEAKILNNLANMLGDNTTVSGTINLLTERAPCASCSNVIEQFQLKYPNIKVNILDGGGVINPAKK</sequence>
<dbReference type="Pfam" id="PF13332">
    <property type="entry name" value="Fil_haemagg_2"/>
    <property type="match status" value="4"/>
</dbReference>
<feature type="region of interest" description="Disordered" evidence="2">
    <location>
        <begin position="3041"/>
        <end position="3071"/>
    </location>
</feature>
<name>A0ABS0E116_9GAMM</name>
<dbReference type="InterPro" id="IPR032721">
    <property type="entry name" value="Toxin-deaminase"/>
</dbReference>
<accession>A0ABS0E116</accession>
<evidence type="ECO:0000256" key="1">
    <source>
        <dbReference type="ARBA" id="ARBA00022656"/>
    </source>
</evidence>
<dbReference type="SUPFAM" id="SSF51126">
    <property type="entry name" value="Pectin lyase-like"/>
    <property type="match status" value="1"/>
</dbReference>
<feature type="domain" description="Filamentous haemagglutinin FhaB/tRNA nuclease CdiA-like TPS" evidence="3">
    <location>
        <begin position="50"/>
        <end position="172"/>
    </location>
</feature>
<feature type="region of interest" description="Disordered" evidence="2">
    <location>
        <begin position="3211"/>
        <end position="3237"/>
    </location>
</feature>
<dbReference type="Proteomes" id="UP000636811">
    <property type="component" value="Unassembled WGS sequence"/>
</dbReference>
<comment type="caution">
    <text evidence="4">The sequence shown here is derived from an EMBL/GenBank/DDBJ whole genome shotgun (WGS) entry which is preliminary data.</text>
</comment>
<evidence type="ECO:0000256" key="2">
    <source>
        <dbReference type="SAM" id="MobiDB-lite"/>
    </source>
</evidence>
<feature type="compositionally biased region" description="Polar residues" evidence="2">
    <location>
        <begin position="3062"/>
        <end position="3071"/>
    </location>
</feature>
<dbReference type="InterPro" id="IPR008638">
    <property type="entry name" value="FhaB/CdiA-like_TPS"/>
</dbReference>
<keyword evidence="5" id="KW-1185">Reference proteome</keyword>
<dbReference type="NCBIfam" id="TIGR01731">
    <property type="entry name" value="fil_hemag_20aa"/>
    <property type="match status" value="34"/>
</dbReference>
<dbReference type="InterPro" id="IPR049271">
    <property type="entry name" value="DUF6862"/>
</dbReference>
<dbReference type="InterPro" id="IPR010069">
    <property type="entry name" value="CdiA_FHA1_rpt"/>
</dbReference>
<dbReference type="InterPro" id="IPR025157">
    <property type="entry name" value="Hemagglutinin_rpt"/>
</dbReference>
<feature type="region of interest" description="Disordered" evidence="2">
    <location>
        <begin position="2975"/>
        <end position="3002"/>
    </location>
</feature>
<dbReference type="SMART" id="SM00912">
    <property type="entry name" value="Haemagg_act"/>
    <property type="match status" value="1"/>
</dbReference>
<organism evidence="4 5">
    <name type="scientific">Rahnella laticis</name>
    <dbReference type="NCBI Taxonomy" id="2787622"/>
    <lineage>
        <taxon>Bacteria</taxon>
        <taxon>Pseudomonadati</taxon>
        <taxon>Pseudomonadota</taxon>
        <taxon>Gammaproteobacteria</taxon>
        <taxon>Enterobacterales</taxon>
        <taxon>Yersiniaceae</taxon>
        <taxon>Rahnella</taxon>
    </lineage>
</organism>
<dbReference type="InterPro" id="IPR012334">
    <property type="entry name" value="Pectin_lyas_fold"/>
</dbReference>
<keyword evidence="1" id="KW-0800">Toxin</keyword>
<evidence type="ECO:0000313" key="4">
    <source>
        <dbReference type="EMBL" id="MBF7978760.1"/>
    </source>
</evidence>
<dbReference type="Pfam" id="PF05860">
    <property type="entry name" value="TPS"/>
    <property type="match status" value="1"/>
</dbReference>
<dbReference type="Pfam" id="PF21726">
    <property type="entry name" value="DUF6862"/>
    <property type="match status" value="1"/>
</dbReference>
<reference evidence="4 5" key="1">
    <citation type="submission" date="2020-11" db="EMBL/GenBank/DDBJ databases">
        <title>Taxonomic investigation of Rahnella strains.</title>
        <authorList>
            <person name="Lee S.D."/>
        </authorList>
    </citation>
    <scope>NUCLEOTIDE SEQUENCE [LARGE SCALE GENOMIC DNA]</scope>
    <source>
        <strain evidence="4 5">SAP-17</strain>
    </source>
</reference>
<evidence type="ECO:0000313" key="5">
    <source>
        <dbReference type="Proteomes" id="UP000636811"/>
    </source>
</evidence>